<accession>A0A8X7PID6</accession>
<protein>
    <submittedName>
        <fullName evidence="1">Uncharacterized protein</fullName>
    </submittedName>
</protein>
<dbReference type="EMBL" id="JAAMPC010000016">
    <property type="protein sequence ID" value="KAG2251208.1"/>
    <property type="molecule type" value="Genomic_DNA"/>
</dbReference>
<sequence>MAHRAFLCFFSLLEFESELEARNKLLAVELSKAWPVPSKAHACCPSLNRMSSRILS</sequence>
<organism evidence="1 2">
    <name type="scientific">Brassica carinata</name>
    <name type="common">Ethiopian mustard</name>
    <name type="synonym">Abyssinian cabbage</name>
    <dbReference type="NCBI Taxonomy" id="52824"/>
    <lineage>
        <taxon>Eukaryota</taxon>
        <taxon>Viridiplantae</taxon>
        <taxon>Streptophyta</taxon>
        <taxon>Embryophyta</taxon>
        <taxon>Tracheophyta</taxon>
        <taxon>Spermatophyta</taxon>
        <taxon>Magnoliopsida</taxon>
        <taxon>eudicotyledons</taxon>
        <taxon>Gunneridae</taxon>
        <taxon>Pentapetalae</taxon>
        <taxon>rosids</taxon>
        <taxon>malvids</taxon>
        <taxon>Brassicales</taxon>
        <taxon>Brassicaceae</taxon>
        <taxon>Brassiceae</taxon>
        <taxon>Brassica</taxon>
    </lineage>
</organism>
<proteinExistence type="predicted"/>
<keyword evidence="2" id="KW-1185">Reference proteome</keyword>
<comment type="caution">
    <text evidence="1">The sequence shown here is derived from an EMBL/GenBank/DDBJ whole genome shotgun (WGS) entry which is preliminary data.</text>
</comment>
<evidence type="ECO:0000313" key="2">
    <source>
        <dbReference type="Proteomes" id="UP000886595"/>
    </source>
</evidence>
<name>A0A8X7PID6_BRACI</name>
<gene>
    <name evidence="1" type="ORF">Bca52824_081344</name>
</gene>
<dbReference type="AlphaFoldDB" id="A0A8X7PID6"/>
<reference evidence="1 2" key="1">
    <citation type="submission" date="2020-02" db="EMBL/GenBank/DDBJ databases">
        <authorList>
            <person name="Ma Q."/>
            <person name="Huang Y."/>
            <person name="Song X."/>
            <person name="Pei D."/>
        </authorList>
    </citation>
    <scope>NUCLEOTIDE SEQUENCE [LARGE SCALE GENOMIC DNA]</scope>
    <source>
        <strain evidence="1">Sxm20200214</strain>
        <tissue evidence="1">Leaf</tissue>
    </source>
</reference>
<dbReference type="Proteomes" id="UP000886595">
    <property type="component" value="Unassembled WGS sequence"/>
</dbReference>
<dbReference type="OrthoDB" id="10442689at2759"/>
<evidence type="ECO:0000313" key="1">
    <source>
        <dbReference type="EMBL" id="KAG2251208.1"/>
    </source>
</evidence>